<dbReference type="Gene3D" id="2.60.40.2840">
    <property type="match status" value="1"/>
</dbReference>
<dbReference type="SMART" id="SM00128">
    <property type="entry name" value="IPPc"/>
    <property type="match status" value="1"/>
</dbReference>
<comment type="similarity">
    <text evidence="1">Belongs to the inositol 1,4,5-trisphosphate 5-phosphatase type II family.</text>
</comment>
<dbReference type="SUPFAM" id="SSF56219">
    <property type="entry name" value="DNase I-like"/>
    <property type="match status" value="1"/>
</dbReference>
<comment type="caution">
    <text evidence="3">The sequence shown here is derived from an EMBL/GenBank/DDBJ whole genome shotgun (WGS) entry which is preliminary data.</text>
</comment>
<dbReference type="Gene3D" id="3.60.10.10">
    <property type="entry name" value="Endonuclease/exonuclease/phosphatase"/>
    <property type="match status" value="1"/>
</dbReference>
<proteinExistence type="inferred from homology"/>
<protein>
    <recommendedName>
        <fullName evidence="2">Inositol polyphosphate-related phosphatase domain-containing protein</fullName>
    </recommendedName>
</protein>
<evidence type="ECO:0000259" key="2">
    <source>
        <dbReference type="SMART" id="SM00128"/>
    </source>
</evidence>
<dbReference type="Pfam" id="PF17751">
    <property type="entry name" value="SKICH"/>
    <property type="match status" value="1"/>
</dbReference>
<dbReference type="Proteomes" id="UP000318571">
    <property type="component" value="Chromosome 9"/>
</dbReference>
<dbReference type="InterPro" id="IPR046985">
    <property type="entry name" value="IP5"/>
</dbReference>
<dbReference type="Pfam" id="PF22669">
    <property type="entry name" value="Exo_endo_phos2"/>
    <property type="match status" value="1"/>
</dbReference>
<dbReference type="STRING" id="6832.A0A553NY63"/>
<reference evidence="3 4" key="1">
    <citation type="journal article" date="2018" name="Nat. Ecol. Evol.">
        <title>Genomic signatures of mitonuclear coevolution across populations of Tigriopus californicus.</title>
        <authorList>
            <person name="Barreto F.S."/>
            <person name="Watson E.T."/>
            <person name="Lima T.G."/>
            <person name="Willett C.S."/>
            <person name="Edmands S."/>
            <person name="Li W."/>
            <person name="Burton R.S."/>
        </authorList>
    </citation>
    <scope>NUCLEOTIDE SEQUENCE [LARGE SCALE GENOMIC DNA]</scope>
    <source>
        <strain evidence="3 4">San Diego</strain>
    </source>
</reference>
<dbReference type="GO" id="GO:0046856">
    <property type="term" value="P:phosphatidylinositol dephosphorylation"/>
    <property type="evidence" value="ECO:0007669"/>
    <property type="project" value="InterPro"/>
</dbReference>
<dbReference type="GO" id="GO:0005737">
    <property type="term" value="C:cytoplasm"/>
    <property type="evidence" value="ECO:0007669"/>
    <property type="project" value="TreeGrafter"/>
</dbReference>
<dbReference type="GO" id="GO:0001726">
    <property type="term" value="C:ruffle"/>
    <property type="evidence" value="ECO:0007669"/>
    <property type="project" value="TreeGrafter"/>
</dbReference>
<dbReference type="GO" id="GO:0005886">
    <property type="term" value="C:plasma membrane"/>
    <property type="evidence" value="ECO:0007669"/>
    <property type="project" value="TreeGrafter"/>
</dbReference>
<dbReference type="PANTHER" id="PTHR11200:SF275">
    <property type="entry name" value="LD06095P"/>
    <property type="match status" value="1"/>
</dbReference>
<dbReference type="InterPro" id="IPR000300">
    <property type="entry name" value="IPPc"/>
</dbReference>
<dbReference type="OrthoDB" id="62798at2759"/>
<name>A0A553NY63_TIGCA</name>
<organism evidence="3 4">
    <name type="scientific">Tigriopus californicus</name>
    <name type="common">Marine copepod</name>
    <dbReference type="NCBI Taxonomy" id="6832"/>
    <lineage>
        <taxon>Eukaryota</taxon>
        <taxon>Metazoa</taxon>
        <taxon>Ecdysozoa</taxon>
        <taxon>Arthropoda</taxon>
        <taxon>Crustacea</taxon>
        <taxon>Multicrustacea</taxon>
        <taxon>Hexanauplia</taxon>
        <taxon>Copepoda</taxon>
        <taxon>Harpacticoida</taxon>
        <taxon>Harpacticidae</taxon>
        <taxon>Tigriopus</taxon>
    </lineage>
</organism>
<keyword evidence="4" id="KW-1185">Reference proteome</keyword>
<dbReference type="EMBL" id="VCGU01000009">
    <property type="protein sequence ID" value="TRY70358.1"/>
    <property type="molecule type" value="Genomic_DNA"/>
</dbReference>
<feature type="domain" description="Inositol polyphosphate-related phosphatase" evidence="2">
    <location>
        <begin position="4"/>
        <end position="314"/>
    </location>
</feature>
<accession>A0A553NY63</accession>
<evidence type="ECO:0000313" key="3">
    <source>
        <dbReference type="EMBL" id="TRY70358.1"/>
    </source>
</evidence>
<dbReference type="GO" id="GO:0004439">
    <property type="term" value="F:phosphatidylinositol-4,5-bisphosphate 5-phosphatase activity"/>
    <property type="evidence" value="ECO:0007669"/>
    <property type="project" value="TreeGrafter"/>
</dbReference>
<dbReference type="OMA" id="EEGPNDW"/>
<gene>
    <name evidence="3" type="ORF">TCAL_01169</name>
</gene>
<dbReference type="InterPro" id="IPR036691">
    <property type="entry name" value="Endo/exonu/phosph_ase_sf"/>
</dbReference>
<evidence type="ECO:0000256" key="1">
    <source>
        <dbReference type="ARBA" id="ARBA00005910"/>
    </source>
</evidence>
<evidence type="ECO:0000313" key="4">
    <source>
        <dbReference type="Proteomes" id="UP000318571"/>
    </source>
</evidence>
<dbReference type="AlphaFoldDB" id="A0A553NY63"/>
<dbReference type="InterPro" id="IPR041611">
    <property type="entry name" value="SKICH"/>
</dbReference>
<dbReference type="PANTHER" id="PTHR11200">
    <property type="entry name" value="INOSITOL 5-PHOSPHATASE"/>
    <property type="match status" value="1"/>
</dbReference>
<sequence length="434" mass="50132">MAADQLKILSLSFNVAKTMPSQDEAMRNQWKSMLGLLGQEPLPDLYAISLQEVSVVPYVYESLIKGNDAWMSIITNLLYHRGYIQLRYIRVLGTVLAVFGHTKHLLRLRHLDTTYLRVRNLGQKAAVAIRVQLYGVHYAFMGCHLTAHEWNLEKRIEDYDYIIENLLFPGGDEFANMLYHDYIIIMGDLNFRLKSQSLDHDEIVTYVDKGDFKPLVEQDSLLWVQDEGRAFQEFSEAPITFLPTFKFKIGHQEHDRKRRPGYTDRILYRANTYNLEDVARLDLVADEYQSVPEVTASDHKPVICSFTSRIIPPEVANRKALPAYKPIVDFDHVQDWKKGLNDLFVTYQVISGEGHYITDYDWVALFKADFQSLEDFEAFIWSSQQRRSQVKHVVAFGEEINVVSPGKYCLLYIGAKNCILGQSNNFHIIADVVF</sequence>